<name>A0A5K1BLL4_9MAGN</name>
<evidence type="ECO:0000256" key="1">
    <source>
        <dbReference type="SAM" id="Phobius"/>
    </source>
</evidence>
<gene>
    <name evidence="2" type="ORF">NYM_LOCUS15477</name>
</gene>
<dbReference type="PANTHER" id="PTHR33918:SF4">
    <property type="entry name" value="ABC-2 TYPE TRANSPORTER DOMAIN-CONTAINING PROTEIN"/>
    <property type="match status" value="1"/>
</dbReference>
<dbReference type="EMBL" id="LR721781">
    <property type="protein sequence ID" value="VVW16763.1"/>
    <property type="molecule type" value="Genomic_DNA"/>
</dbReference>
<keyword evidence="1" id="KW-1133">Transmembrane helix</keyword>
<reference evidence="2" key="1">
    <citation type="submission" date="2019-09" db="EMBL/GenBank/DDBJ databases">
        <authorList>
            <person name="Zhang L."/>
        </authorList>
    </citation>
    <scope>NUCLEOTIDE SEQUENCE</scope>
</reference>
<feature type="transmembrane region" description="Helical" evidence="1">
    <location>
        <begin position="37"/>
        <end position="63"/>
    </location>
</feature>
<protein>
    <submittedName>
        <fullName evidence="2">Uncharacterized protein</fullName>
    </submittedName>
</protein>
<accession>A0A5K1BLL4</accession>
<organism evidence="2">
    <name type="scientific">Nymphaea colorata</name>
    <name type="common">pocket water lily</name>
    <dbReference type="NCBI Taxonomy" id="210225"/>
    <lineage>
        <taxon>Eukaryota</taxon>
        <taxon>Viridiplantae</taxon>
        <taxon>Streptophyta</taxon>
        <taxon>Embryophyta</taxon>
        <taxon>Tracheophyta</taxon>
        <taxon>Spermatophyta</taxon>
        <taxon>Magnoliopsida</taxon>
        <taxon>Nymphaeales</taxon>
        <taxon>Nymphaeaceae</taxon>
        <taxon>Nymphaea</taxon>
    </lineage>
</organism>
<dbReference type="AlphaFoldDB" id="A0A5K1BLL4"/>
<sequence length="72" mass="8237">MYRLYQLSRAAQFIERLIVFARRSAASQDLLDKGNTLVSLLVVLQILGVVCLWSLTTFLVRLFPSRPVVEKI</sequence>
<dbReference type="PANTHER" id="PTHR33918">
    <property type="entry name" value="OS01G0704200 PROTEIN"/>
    <property type="match status" value="1"/>
</dbReference>
<evidence type="ECO:0000313" key="2">
    <source>
        <dbReference type="EMBL" id="VVW16763.1"/>
    </source>
</evidence>
<proteinExistence type="predicted"/>
<dbReference type="GO" id="GO:0009507">
    <property type="term" value="C:chloroplast"/>
    <property type="evidence" value="ECO:0007669"/>
    <property type="project" value="TreeGrafter"/>
</dbReference>
<keyword evidence="1" id="KW-0472">Membrane</keyword>
<keyword evidence="1" id="KW-0812">Transmembrane</keyword>